<evidence type="ECO:0000313" key="4">
    <source>
        <dbReference type="WBParaSite" id="GPLIN_001056400"/>
    </source>
</evidence>
<accession>A0A183CCG3</accession>
<keyword evidence="1" id="KW-0472">Membrane</keyword>
<sequence>MMQQDVRHCMMMLLIFAIFQQLRPLLVAGNLLSVDLVVNPPNFFDGCFRTFSKSSADQQIFGYNANTACQMGKSRNMYNSQNVWNIFLQDVDSLRRSGQVPVELPIPARPRACFEHNRHSFAFFDLMNAENEVAIIRGQQQKIAKRLASHGRVFFDHIAGRLFLIDKSERRINELELAYLEQWWTTNNNTASSVVQLKSNFVGFLPEQKTDFFIAASHVFLIWGRRIYKFRVGHYLNDAAHLQFLTNSSHTRFNFMIFINNYADKIVKTGSPPPAGISGDDKLWLWIAYIFDMAVLMFGIYALKKQFRRRNKSDVESNYDDDNNFLMMDNYDVMHALSLRQSGGGAKPVYAPTVNTHV</sequence>
<name>A0A183CCG3_GLOPA</name>
<reference evidence="4" key="3">
    <citation type="submission" date="2016-06" db="UniProtKB">
        <authorList>
            <consortium name="WormBaseParasite"/>
        </authorList>
    </citation>
    <scope>IDENTIFICATION</scope>
</reference>
<organism evidence="3 4">
    <name type="scientific">Globodera pallida</name>
    <name type="common">Potato cyst nematode worm</name>
    <name type="synonym">Heterodera pallida</name>
    <dbReference type="NCBI Taxonomy" id="36090"/>
    <lineage>
        <taxon>Eukaryota</taxon>
        <taxon>Metazoa</taxon>
        <taxon>Ecdysozoa</taxon>
        <taxon>Nematoda</taxon>
        <taxon>Chromadorea</taxon>
        <taxon>Rhabditida</taxon>
        <taxon>Tylenchina</taxon>
        <taxon>Tylenchomorpha</taxon>
        <taxon>Tylenchoidea</taxon>
        <taxon>Heteroderidae</taxon>
        <taxon>Heteroderinae</taxon>
        <taxon>Globodera</taxon>
    </lineage>
</organism>
<dbReference type="Proteomes" id="UP000050741">
    <property type="component" value="Unassembled WGS sequence"/>
</dbReference>
<dbReference type="AlphaFoldDB" id="A0A183CCG3"/>
<keyword evidence="1" id="KW-1133">Transmembrane helix</keyword>
<evidence type="ECO:0000256" key="1">
    <source>
        <dbReference type="SAM" id="Phobius"/>
    </source>
</evidence>
<feature type="transmembrane region" description="Helical" evidence="1">
    <location>
        <begin position="283"/>
        <end position="303"/>
    </location>
</feature>
<feature type="signal peptide" evidence="2">
    <location>
        <begin position="1"/>
        <end position="28"/>
    </location>
</feature>
<proteinExistence type="predicted"/>
<protein>
    <submittedName>
        <fullName evidence="4">Uncharacterized protein</fullName>
    </submittedName>
</protein>
<keyword evidence="3" id="KW-1185">Reference proteome</keyword>
<keyword evidence="1" id="KW-0812">Transmembrane</keyword>
<keyword evidence="2" id="KW-0732">Signal</keyword>
<dbReference type="WBParaSite" id="GPLIN_001056400">
    <property type="protein sequence ID" value="GPLIN_001056400"/>
    <property type="gene ID" value="GPLIN_001056400"/>
</dbReference>
<reference evidence="3" key="1">
    <citation type="submission" date="2013-12" db="EMBL/GenBank/DDBJ databases">
        <authorList>
            <person name="Aslett M."/>
        </authorList>
    </citation>
    <scope>NUCLEOTIDE SEQUENCE [LARGE SCALE GENOMIC DNA]</scope>
    <source>
        <strain evidence="3">Lindley</strain>
    </source>
</reference>
<reference evidence="3" key="2">
    <citation type="submission" date="2014-05" db="EMBL/GenBank/DDBJ databases">
        <title>The genome and life-stage specific transcriptomes of Globodera pallida elucidate key aspects of plant parasitism by a cyst nematode.</title>
        <authorList>
            <person name="Cotton J.A."/>
            <person name="Lilley C.J."/>
            <person name="Jones L.M."/>
            <person name="Kikuchi T."/>
            <person name="Reid A.J."/>
            <person name="Thorpe P."/>
            <person name="Tsai I.J."/>
            <person name="Beasley H."/>
            <person name="Blok V."/>
            <person name="Cock P.J.A."/>
            <person name="Van den Akker S.E."/>
            <person name="Holroyd N."/>
            <person name="Hunt M."/>
            <person name="Mantelin S."/>
            <person name="Naghra H."/>
            <person name="Pain A."/>
            <person name="Palomares-Rius J.E."/>
            <person name="Zarowiecki M."/>
            <person name="Berriman M."/>
            <person name="Jones J.T."/>
            <person name="Urwin P.E."/>
        </authorList>
    </citation>
    <scope>NUCLEOTIDE SEQUENCE [LARGE SCALE GENOMIC DNA]</scope>
    <source>
        <strain evidence="3">Lindley</strain>
    </source>
</reference>
<evidence type="ECO:0000256" key="2">
    <source>
        <dbReference type="SAM" id="SignalP"/>
    </source>
</evidence>
<evidence type="ECO:0000313" key="3">
    <source>
        <dbReference type="Proteomes" id="UP000050741"/>
    </source>
</evidence>
<feature type="chain" id="PRO_5008147398" evidence="2">
    <location>
        <begin position="29"/>
        <end position="358"/>
    </location>
</feature>